<gene>
    <name evidence="17" type="ORF">BT67DRAFT_44487</name>
</gene>
<feature type="compositionally biased region" description="Basic and acidic residues" evidence="13">
    <location>
        <begin position="147"/>
        <end position="169"/>
    </location>
</feature>
<dbReference type="SUPFAM" id="SSF101224">
    <property type="entry name" value="HAND domain of the nucleosome remodeling ATPase ISWI"/>
    <property type="match status" value="1"/>
</dbReference>
<dbReference type="GO" id="GO:0034728">
    <property type="term" value="P:nucleosome organization"/>
    <property type="evidence" value="ECO:0007669"/>
    <property type="project" value="TreeGrafter"/>
</dbReference>
<dbReference type="Gene3D" id="1.20.5.1190">
    <property type="entry name" value="iswi atpase"/>
    <property type="match status" value="1"/>
</dbReference>
<dbReference type="GO" id="GO:0045944">
    <property type="term" value="P:positive regulation of transcription by RNA polymerase II"/>
    <property type="evidence" value="ECO:0007669"/>
    <property type="project" value="UniProtKB-ARBA"/>
</dbReference>
<evidence type="ECO:0008006" key="19">
    <source>
        <dbReference type="Google" id="ProtNLM"/>
    </source>
</evidence>
<dbReference type="GO" id="GO:0031010">
    <property type="term" value="C:ISWI-type complex"/>
    <property type="evidence" value="ECO:0007669"/>
    <property type="project" value="UniProtKB-ARBA"/>
</dbReference>
<keyword evidence="10" id="KW-0805">Transcription regulation</keyword>
<dbReference type="GO" id="GO:0005524">
    <property type="term" value="F:ATP binding"/>
    <property type="evidence" value="ECO:0007669"/>
    <property type="project" value="UniProtKB-KW"/>
</dbReference>
<dbReference type="InterPro" id="IPR001005">
    <property type="entry name" value="SANT/Myb"/>
</dbReference>
<dbReference type="InterPro" id="IPR001650">
    <property type="entry name" value="Helicase_C-like"/>
</dbReference>
<feature type="compositionally biased region" description="Polar residues" evidence="13">
    <location>
        <begin position="1"/>
        <end position="11"/>
    </location>
</feature>
<keyword evidence="6" id="KW-0378">Hydrolase</keyword>
<dbReference type="Proteomes" id="UP001304895">
    <property type="component" value="Unassembled WGS sequence"/>
</dbReference>
<dbReference type="GO" id="GO:0140658">
    <property type="term" value="F:ATP-dependent chromatin remodeler activity"/>
    <property type="evidence" value="ECO:0007669"/>
    <property type="project" value="TreeGrafter"/>
</dbReference>
<dbReference type="SMART" id="SM00717">
    <property type="entry name" value="SANT"/>
    <property type="match status" value="2"/>
</dbReference>
<dbReference type="InterPro" id="IPR027417">
    <property type="entry name" value="P-loop_NTPase"/>
</dbReference>
<dbReference type="AlphaFoldDB" id="A0AAN6UJC3"/>
<dbReference type="CDD" id="cd00167">
    <property type="entry name" value="SANT"/>
    <property type="match status" value="1"/>
</dbReference>
<evidence type="ECO:0000256" key="5">
    <source>
        <dbReference type="ARBA" id="ARBA00022741"/>
    </source>
</evidence>
<dbReference type="InterPro" id="IPR038718">
    <property type="entry name" value="SNF2-like_sf"/>
</dbReference>
<accession>A0AAN6UJC3</accession>
<reference evidence="17" key="1">
    <citation type="journal article" date="2023" name="Mol. Phylogenet. Evol.">
        <title>Genome-scale phylogeny and comparative genomics of the fungal order Sordariales.</title>
        <authorList>
            <person name="Hensen N."/>
            <person name="Bonometti L."/>
            <person name="Westerberg I."/>
            <person name="Brannstrom I.O."/>
            <person name="Guillou S."/>
            <person name="Cros-Aarteil S."/>
            <person name="Calhoun S."/>
            <person name="Haridas S."/>
            <person name="Kuo A."/>
            <person name="Mondo S."/>
            <person name="Pangilinan J."/>
            <person name="Riley R."/>
            <person name="LaButti K."/>
            <person name="Andreopoulos B."/>
            <person name="Lipzen A."/>
            <person name="Chen C."/>
            <person name="Yan M."/>
            <person name="Daum C."/>
            <person name="Ng V."/>
            <person name="Clum A."/>
            <person name="Steindorff A."/>
            <person name="Ohm R.A."/>
            <person name="Martin F."/>
            <person name="Silar P."/>
            <person name="Natvig D.O."/>
            <person name="Lalanne C."/>
            <person name="Gautier V."/>
            <person name="Ament-Velasquez S.L."/>
            <person name="Kruys A."/>
            <person name="Hutchinson M.I."/>
            <person name="Powell A.J."/>
            <person name="Barry K."/>
            <person name="Miller A.N."/>
            <person name="Grigoriev I.V."/>
            <person name="Debuchy R."/>
            <person name="Gladieux P."/>
            <person name="Hiltunen Thoren M."/>
            <person name="Johannesson H."/>
        </authorList>
    </citation>
    <scope>NUCLEOTIDE SEQUENCE</scope>
    <source>
        <strain evidence="17">CBS 123565</strain>
    </source>
</reference>
<evidence type="ECO:0000259" key="15">
    <source>
        <dbReference type="PROSITE" id="PS51194"/>
    </source>
</evidence>
<dbReference type="SMART" id="SM00487">
    <property type="entry name" value="DEXDc"/>
    <property type="match status" value="1"/>
</dbReference>
<evidence type="ECO:0000256" key="2">
    <source>
        <dbReference type="ARBA" id="ARBA00009687"/>
    </source>
</evidence>
<evidence type="ECO:0000256" key="11">
    <source>
        <dbReference type="ARBA" id="ARBA00023163"/>
    </source>
</evidence>
<evidence type="ECO:0000259" key="16">
    <source>
        <dbReference type="PROSITE" id="PS51293"/>
    </source>
</evidence>
<keyword evidence="4" id="KW-0677">Repeat</keyword>
<dbReference type="PANTHER" id="PTHR45623">
    <property type="entry name" value="CHROMODOMAIN-HELICASE-DNA-BINDING PROTEIN 3-RELATED-RELATED"/>
    <property type="match status" value="1"/>
</dbReference>
<dbReference type="GO" id="GO:0042393">
    <property type="term" value="F:histone binding"/>
    <property type="evidence" value="ECO:0007669"/>
    <property type="project" value="TreeGrafter"/>
</dbReference>
<dbReference type="GO" id="GO:0031491">
    <property type="term" value="F:nucleosome binding"/>
    <property type="evidence" value="ECO:0007669"/>
    <property type="project" value="InterPro"/>
</dbReference>
<evidence type="ECO:0000256" key="3">
    <source>
        <dbReference type="ARBA" id="ARBA00022553"/>
    </source>
</evidence>
<dbReference type="FunFam" id="3.40.50.10810:FF:000002">
    <property type="entry name" value="ISWI chromatin-remodeling complex ATPase CHR11 isoform A"/>
    <property type="match status" value="1"/>
</dbReference>
<proteinExistence type="inferred from homology"/>
<comment type="subcellular location">
    <subcellularLocation>
        <location evidence="1">Nucleus</location>
    </subcellularLocation>
</comment>
<dbReference type="InterPro" id="IPR014001">
    <property type="entry name" value="Helicase_ATP-bd"/>
</dbReference>
<dbReference type="SUPFAM" id="SSF46689">
    <property type="entry name" value="Homeodomain-like"/>
    <property type="match status" value="2"/>
</dbReference>
<evidence type="ECO:0000256" key="1">
    <source>
        <dbReference type="ARBA" id="ARBA00004123"/>
    </source>
</evidence>
<dbReference type="Gene3D" id="1.10.1040.30">
    <property type="entry name" value="ISWI, HAND domain"/>
    <property type="match status" value="1"/>
</dbReference>
<keyword evidence="5" id="KW-0547">Nucleotide-binding</keyword>
<feature type="domain" description="Helicase ATP-binding" evidence="14">
    <location>
        <begin position="198"/>
        <end position="363"/>
    </location>
</feature>
<dbReference type="PANTHER" id="PTHR45623:SF49">
    <property type="entry name" value="SWI_SNF-RELATED MATRIX-ASSOCIATED ACTIN-DEPENDENT REGULATOR OF CHROMATIN SUBFAMILY A MEMBER 5"/>
    <property type="match status" value="1"/>
</dbReference>
<dbReference type="Gene3D" id="1.10.10.60">
    <property type="entry name" value="Homeodomain-like"/>
    <property type="match status" value="2"/>
</dbReference>
<dbReference type="CDD" id="cd17997">
    <property type="entry name" value="DEXHc_SMARCA1_SMARCA5"/>
    <property type="match status" value="1"/>
</dbReference>
<dbReference type="InterPro" id="IPR044754">
    <property type="entry name" value="Isw1/2_DEXHc"/>
</dbReference>
<dbReference type="PROSITE" id="PS51293">
    <property type="entry name" value="SANT"/>
    <property type="match status" value="1"/>
</dbReference>
<dbReference type="EMBL" id="MU853411">
    <property type="protein sequence ID" value="KAK4133804.1"/>
    <property type="molecule type" value="Genomic_DNA"/>
</dbReference>
<dbReference type="Pfam" id="PF09111">
    <property type="entry name" value="SLIDE"/>
    <property type="match status" value="1"/>
</dbReference>
<keyword evidence="8" id="KW-0067">ATP-binding</keyword>
<evidence type="ECO:0000256" key="9">
    <source>
        <dbReference type="ARBA" id="ARBA00022853"/>
    </source>
</evidence>
<dbReference type="InterPro" id="IPR015194">
    <property type="entry name" value="ISWI_HAND-dom"/>
</dbReference>
<protein>
    <recommendedName>
        <fullName evidence="19">Chromatin remodelling complex ATPase chain ISW1</fullName>
    </recommendedName>
</protein>
<comment type="similarity">
    <text evidence="2">Belongs to the SNF2/RAD54 helicase family. ISWI subfamily.</text>
</comment>
<dbReference type="FunFam" id="1.10.10.60:FF:000022">
    <property type="entry name" value="ISWI chromatin-remodeling complex ATPase CHR11 isoform A"/>
    <property type="match status" value="1"/>
</dbReference>
<dbReference type="FunFam" id="3.40.50.300:FF:000082">
    <property type="entry name" value="ISWI chromatin remodeling complex ATPase ISW1"/>
    <property type="match status" value="1"/>
</dbReference>
<feature type="compositionally biased region" description="Acidic residues" evidence="13">
    <location>
        <begin position="31"/>
        <end position="43"/>
    </location>
</feature>
<dbReference type="InterPro" id="IPR000330">
    <property type="entry name" value="SNF2_N"/>
</dbReference>
<feature type="region of interest" description="Disordered" evidence="13">
    <location>
        <begin position="1"/>
        <end position="70"/>
    </location>
</feature>
<evidence type="ECO:0000259" key="14">
    <source>
        <dbReference type="PROSITE" id="PS51192"/>
    </source>
</evidence>
<feature type="domain" description="SANT" evidence="16">
    <location>
        <begin position="861"/>
        <end position="913"/>
    </location>
</feature>
<dbReference type="PROSITE" id="PS51194">
    <property type="entry name" value="HELICASE_CTER"/>
    <property type="match status" value="1"/>
</dbReference>
<evidence type="ECO:0000313" key="17">
    <source>
        <dbReference type="EMBL" id="KAK4133804.1"/>
    </source>
</evidence>
<dbReference type="Gene3D" id="3.40.50.10810">
    <property type="entry name" value="Tandem AAA-ATPase domain"/>
    <property type="match status" value="1"/>
</dbReference>
<keyword evidence="3" id="KW-0597">Phosphoprotein</keyword>
<dbReference type="InterPro" id="IPR015195">
    <property type="entry name" value="SLIDE"/>
</dbReference>
<dbReference type="InterPro" id="IPR049730">
    <property type="entry name" value="SNF2/RAD54-like_C"/>
</dbReference>
<keyword evidence="12" id="KW-0539">Nucleus</keyword>
<feature type="region of interest" description="Disordered" evidence="13">
    <location>
        <begin position="1040"/>
        <end position="1126"/>
    </location>
</feature>
<organism evidence="17 18">
    <name type="scientific">Trichocladium antarcticum</name>
    <dbReference type="NCBI Taxonomy" id="1450529"/>
    <lineage>
        <taxon>Eukaryota</taxon>
        <taxon>Fungi</taxon>
        <taxon>Dikarya</taxon>
        <taxon>Ascomycota</taxon>
        <taxon>Pezizomycotina</taxon>
        <taxon>Sordariomycetes</taxon>
        <taxon>Sordariomycetidae</taxon>
        <taxon>Sordariales</taxon>
        <taxon>Chaetomiaceae</taxon>
        <taxon>Trichocladium</taxon>
    </lineage>
</organism>
<evidence type="ECO:0000313" key="18">
    <source>
        <dbReference type="Proteomes" id="UP001304895"/>
    </source>
</evidence>
<evidence type="ECO:0000256" key="6">
    <source>
        <dbReference type="ARBA" id="ARBA00022801"/>
    </source>
</evidence>
<dbReference type="Pfam" id="PF00271">
    <property type="entry name" value="Helicase_C"/>
    <property type="match status" value="1"/>
</dbReference>
<dbReference type="Gene3D" id="3.40.50.300">
    <property type="entry name" value="P-loop containing nucleotide triphosphate hydrolases"/>
    <property type="match status" value="1"/>
</dbReference>
<feature type="compositionally biased region" description="Basic residues" evidence="13">
    <location>
        <begin position="1117"/>
        <end position="1126"/>
    </location>
</feature>
<dbReference type="InterPro" id="IPR017884">
    <property type="entry name" value="SANT_dom"/>
</dbReference>
<dbReference type="CDD" id="cd18793">
    <property type="entry name" value="SF2_C_SNF"/>
    <property type="match status" value="1"/>
</dbReference>
<dbReference type="InterPro" id="IPR009057">
    <property type="entry name" value="Homeodomain-like_sf"/>
</dbReference>
<evidence type="ECO:0000256" key="4">
    <source>
        <dbReference type="ARBA" id="ARBA00022737"/>
    </source>
</evidence>
<dbReference type="GO" id="GO:0004386">
    <property type="term" value="F:helicase activity"/>
    <property type="evidence" value="ECO:0007669"/>
    <property type="project" value="UniProtKB-KW"/>
</dbReference>
<evidence type="ECO:0000256" key="10">
    <source>
        <dbReference type="ARBA" id="ARBA00023015"/>
    </source>
</evidence>
<reference evidence="17" key="2">
    <citation type="submission" date="2023-05" db="EMBL/GenBank/DDBJ databases">
        <authorList>
            <consortium name="Lawrence Berkeley National Laboratory"/>
            <person name="Steindorff A."/>
            <person name="Hensen N."/>
            <person name="Bonometti L."/>
            <person name="Westerberg I."/>
            <person name="Brannstrom I.O."/>
            <person name="Guillou S."/>
            <person name="Cros-Aarteil S."/>
            <person name="Calhoun S."/>
            <person name="Haridas S."/>
            <person name="Kuo A."/>
            <person name="Mondo S."/>
            <person name="Pangilinan J."/>
            <person name="Riley R."/>
            <person name="Labutti K."/>
            <person name="Andreopoulos B."/>
            <person name="Lipzen A."/>
            <person name="Chen C."/>
            <person name="Yanf M."/>
            <person name="Daum C."/>
            <person name="Ng V."/>
            <person name="Clum A."/>
            <person name="Ohm R."/>
            <person name="Martin F."/>
            <person name="Silar P."/>
            <person name="Natvig D."/>
            <person name="Lalanne C."/>
            <person name="Gautier V."/>
            <person name="Ament-Velasquez S.L."/>
            <person name="Kruys A."/>
            <person name="Hutchinson M.I."/>
            <person name="Powell A.J."/>
            <person name="Barry K."/>
            <person name="Miller A.N."/>
            <person name="Grigoriev I.V."/>
            <person name="Debuchy R."/>
            <person name="Gladieux P."/>
            <person name="Thoren M.H."/>
            <person name="Johannesson H."/>
        </authorList>
    </citation>
    <scope>NUCLEOTIDE SEQUENCE</scope>
    <source>
        <strain evidence="17">CBS 123565</strain>
    </source>
</reference>
<keyword evidence="11" id="KW-0804">Transcription</keyword>
<dbReference type="GO" id="GO:0016887">
    <property type="term" value="F:ATP hydrolysis activity"/>
    <property type="evidence" value="ECO:0007669"/>
    <property type="project" value="TreeGrafter"/>
</dbReference>
<dbReference type="Pfam" id="PF09110">
    <property type="entry name" value="HAND"/>
    <property type="match status" value="1"/>
</dbReference>
<keyword evidence="9" id="KW-0156">Chromatin regulator</keyword>
<keyword evidence="7" id="KW-0347">Helicase</keyword>
<feature type="domain" description="Helicase C-terminal" evidence="15">
    <location>
        <begin position="494"/>
        <end position="645"/>
    </location>
</feature>
<dbReference type="InterPro" id="IPR036306">
    <property type="entry name" value="ISWI_HAND-dom_sf"/>
</dbReference>
<dbReference type="FunFam" id="1.10.10.60:FF:000234">
    <property type="entry name" value="ISWI chromatin-remodeling complex ATPase ISW2"/>
    <property type="match status" value="1"/>
</dbReference>
<evidence type="ECO:0000256" key="12">
    <source>
        <dbReference type="ARBA" id="ARBA00023242"/>
    </source>
</evidence>
<comment type="caution">
    <text evidence="17">The sequence shown here is derived from an EMBL/GenBank/DDBJ whole genome shotgun (WGS) entry which is preliminary data.</text>
</comment>
<sequence length="1126" mass="128280">MAPRSRQSGNDTDAPMPDAPEPTNITSQTGEDMDYDETPDYTDSDTNPNTAANSVAGDLTFDGRKRRSEANQLRRSIFGKKHAVLGESKDDTIRRFRYLLGLTDLFRHFIETNPDPKIRDIMAEIDRQNEETARLKKGGARQGGATSERRRRTEAEEDAELLKDEKHGGSAETVFRDSPAFIKGTMRDYQVAGLNWLISLHENGISGILADEMGLGKTLQTISFLGYLRHIMGTTGPHLITVPKSTLDNWKREFARWTPEVNVLVLQGAKEERAQLINDRLVDENFDVCITSYEMILREKAHLRKFAWEYIIIDEAHRIKNEESSLAQVIRMFNSRNRLLITGTPLQNNLHELWALLNFLLPDVFGDAEAFDSWFSGQGRDQDTVVQQLHRVLRPFLLRRVKADVEKSLLPKKEVNVYIGMSEMQVKWYKKILEKDIDAVNGAGGKRESKTRLLNIVMQLRKCCNHPYLFEGAEPGPPYTTDEHLVFNAGKMIVLDKLLKRMQKQGSRVLIFSQMSRLLDILEDYCVFRQYKYCRIDGSTAHEDRIAAIDEYNKPGSEKFVFLLTTRAGGLGINLTSADIVVLYDSDWNPQADLQAMDRAHRIGQTKQVVVYRFVTDNAIEEKVLERAAQKLRLDQLVIQQGRAQAAAKAAANKDELLSMIQHGAEKVFQTRGAFGGLAENDGELNDDDIDAILNAGESRTKALNARYEKLGIDDLQKFTSESAYEWNGEDFAARKKDVGISWINPAKRERKEQIYSIDKYYKQALNTGGRTADTKPKAPRAPKQVPVHDYQFYPPRLRDLQDRETAYYRKEIGYKVPLSEGDDGNLSEREAERALDQQEIDDATPLTEEEQEEKQELAQQGFGDWNRRDFQQFVNGSGRYGRHDYEGIAMEVDSKTPAEIKAYAKVFWQRYTEIGDYNKYLKIVEDGEERMRKIEHQRKMLRKKMGQYRVPLQQLKISYSVSTTNKKVYTEEEDRFLLVLLDKYGVDSEGIYEKIRDEIRESPLFRFDWFFLSRTPTELGRRCNTLLTTVVKEFEDNSTKANGVNGRLKRELDDDENDEDSILGVAPAKKKTKANGVKNKALDSVKSVSGSKANSTSPSRASSVASTNSHAAGSKAKSKSKGKKK</sequence>
<keyword evidence="18" id="KW-1185">Reference proteome</keyword>
<dbReference type="SMART" id="SM00490">
    <property type="entry name" value="HELICc"/>
    <property type="match status" value="1"/>
</dbReference>
<feature type="compositionally biased region" description="Polar residues" evidence="13">
    <location>
        <begin position="44"/>
        <end position="53"/>
    </location>
</feature>
<evidence type="ECO:0000256" key="8">
    <source>
        <dbReference type="ARBA" id="ARBA00022840"/>
    </source>
</evidence>
<dbReference type="FunFam" id="1.10.1040.30:FF:000003">
    <property type="entry name" value="ISWI chromatin-remodeling complex ATPase ISW2"/>
    <property type="match status" value="1"/>
</dbReference>
<evidence type="ECO:0000256" key="7">
    <source>
        <dbReference type="ARBA" id="ARBA00022806"/>
    </source>
</evidence>
<dbReference type="PROSITE" id="PS51192">
    <property type="entry name" value="HELICASE_ATP_BIND_1"/>
    <property type="match status" value="1"/>
</dbReference>
<dbReference type="SUPFAM" id="SSF52540">
    <property type="entry name" value="P-loop containing nucleoside triphosphate hydrolases"/>
    <property type="match status" value="2"/>
</dbReference>
<dbReference type="GO" id="GO:0003677">
    <property type="term" value="F:DNA binding"/>
    <property type="evidence" value="ECO:0007669"/>
    <property type="project" value="InterPro"/>
</dbReference>
<dbReference type="Pfam" id="PF00176">
    <property type="entry name" value="SNF2-rel_dom"/>
    <property type="match status" value="1"/>
</dbReference>
<evidence type="ECO:0000256" key="13">
    <source>
        <dbReference type="SAM" id="MobiDB-lite"/>
    </source>
</evidence>
<dbReference type="FunFam" id="1.20.5.1190:FF:000005">
    <property type="entry name" value="ISWI chromatin-remodeling complex ATPase ISW1"/>
    <property type="match status" value="1"/>
</dbReference>
<feature type="compositionally biased region" description="Low complexity" evidence="13">
    <location>
        <begin position="1092"/>
        <end position="1116"/>
    </location>
</feature>
<name>A0AAN6UJC3_9PEZI</name>
<feature type="region of interest" description="Disordered" evidence="13">
    <location>
        <begin position="130"/>
        <end position="169"/>
    </location>
</feature>